<organism evidence="1">
    <name type="scientific">Medicago truncatula</name>
    <name type="common">Barrel medic</name>
    <name type="synonym">Medicago tribuloides</name>
    <dbReference type="NCBI Taxonomy" id="3880"/>
    <lineage>
        <taxon>Eukaryota</taxon>
        <taxon>Viridiplantae</taxon>
        <taxon>Streptophyta</taxon>
        <taxon>Embryophyta</taxon>
        <taxon>Tracheophyta</taxon>
        <taxon>Spermatophyta</taxon>
        <taxon>Magnoliopsida</taxon>
        <taxon>eudicotyledons</taxon>
        <taxon>Gunneridae</taxon>
        <taxon>Pentapetalae</taxon>
        <taxon>rosids</taxon>
        <taxon>fabids</taxon>
        <taxon>Fabales</taxon>
        <taxon>Fabaceae</taxon>
        <taxon>Papilionoideae</taxon>
        <taxon>50 kb inversion clade</taxon>
        <taxon>NPAAA clade</taxon>
        <taxon>Hologalegina</taxon>
        <taxon>IRL clade</taxon>
        <taxon>Trifolieae</taxon>
        <taxon>Medicago</taxon>
    </lineage>
</organism>
<sequence>MTILTRSTSIPLPTKSVATRILCFPSLKPLYRFNLSSCDIPECMHIDGEVTLNKQLVQFCCSANTFDKNNNLVEVKSIKKIIQLTILLWLL</sequence>
<dbReference type="EMBL" id="BT052533">
    <property type="protein sequence ID" value="ACJ85199.1"/>
    <property type="molecule type" value="mRNA"/>
</dbReference>
<name>B7FKB5_MEDTR</name>
<dbReference type="AlphaFoldDB" id="B7FKB5"/>
<reference evidence="1" key="1">
    <citation type="submission" date="2008-12" db="EMBL/GenBank/DDBJ databases">
        <title>Medicago truncatula full length cdna cloning project.</title>
        <authorList>
            <person name="Moskal W."/>
            <person name="Chan A."/>
            <person name="Cheung F."/>
            <person name="Xiao Y."/>
            <person name="Town C.D."/>
        </authorList>
    </citation>
    <scope>NUCLEOTIDE SEQUENCE</scope>
</reference>
<evidence type="ECO:0000313" key="1">
    <source>
        <dbReference type="EMBL" id="ACJ85199.1"/>
    </source>
</evidence>
<feature type="non-terminal residue" evidence="1">
    <location>
        <position position="91"/>
    </location>
</feature>
<accession>B7FKB5</accession>
<protein>
    <submittedName>
        <fullName evidence="1">Uncharacterized protein</fullName>
    </submittedName>
</protein>
<proteinExistence type="evidence at transcript level"/>